<dbReference type="InterPro" id="IPR033118">
    <property type="entry name" value="EXPERA"/>
</dbReference>
<keyword evidence="10" id="KW-1207">Sterol metabolism</keyword>
<proteinExistence type="inferred from homology"/>
<evidence type="ECO:0000313" key="16">
    <source>
        <dbReference type="EMBL" id="KAK5995448.1"/>
    </source>
</evidence>
<evidence type="ECO:0000256" key="10">
    <source>
        <dbReference type="ARBA" id="ARBA00023166"/>
    </source>
</evidence>
<dbReference type="Proteomes" id="UP001338125">
    <property type="component" value="Unassembled WGS sequence"/>
</dbReference>
<keyword evidence="5" id="KW-0752">Steroid biosynthesis</keyword>
<evidence type="ECO:0000256" key="2">
    <source>
        <dbReference type="ARBA" id="ARBA00008337"/>
    </source>
</evidence>
<dbReference type="PANTHER" id="PTHR14207">
    <property type="entry name" value="STEROL ISOMERASE"/>
    <property type="match status" value="1"/>
</dbReference>
<evidence type="ECO:0000256" key="4">
    <source>
        <dbReference type="ARBA" id="ARBA00022692"/>
    </source>
</evidence>
<dbReference type="PROSITE" id="PS51751">
    <property type="entry name" value="EXPERA"/>
    <property type="match status" value="1"/>
</dbReference>
<dbReference type="PANTHER" id="PTHR14207:SF0">
    <property type="entry name" value="3-BETA-HYDROXYSTEROID-DELTA(8),DELTA(7)-ISOMERASE"/>
    <property type="match status" value="1"/>
</dbReference>
<evidence type="ECO:0000256" key="5">
    <source>
        <dbReference type="ARBA" id="ARBA00022955"/>
    </source>
</evidence>
<evidence type="ECO:0000256" key="12">
    <source>
        <dbReference type="ARBA" id="ARBA00023235"/>
    </source>
</evidence>
<accession>A0ABR0STJ8</accession>
<keyword evidence="17" id="KW-1185">Reference proteome</keyword>
<evidence type="ECO:0000256" key="14">
    <source>
        <dbReference type="SAM" id="Phobius"/>
    </source>
</evidence>
<keyword evidence="9 13" id="KW-0472">Membrane</keyword>
<feature type="transmembrane region" description="Helical" evidence="14">
    <location>
        <begin position="37"/>
        <end position="56"/>
    </location>
</feature>
<evidence type="ECO:0000256" key="8">
    <source>
        <dbReference type="ARBA" id="ARBA00023098"/>
    </source>
</evidence>
<feature type="transmembrane region" description="Helical" evidence="14">
    <location>
        <begin position="121"/>
        <end position="146"/>
    </location>
</feature>
<keyword evidence="4 13" id="KW-0812">Transmembrane</keyword>
<evidence type="ECO:0000256" key="7">
    <source>
        <dbReference type="ARBA" id="ARBA00023011"/>
    </source>
</evidence>
<feature type="transmembrane region" description="Helical" evidence="14">
    <location>
        <begin position="193"/>
        <end position="213"/>
    </location>
</feature>
<dbReference type="Pfam" id="PF05241">
    <property type="entry name" value="EBP"/>
    <property type="match status" value="1"/>
</dbReference>
<comment type="caution">
    <text evidence="16">The sequence shown here is derived from an EMBL/GenBank/DDBJ whole genome shotgun (WGS) entry which is preliminary data.</text>
</comment>
<gene>
    <name evidence="16" type="ORF">PT974_03855</name>
</gene>
<evidence type="ECO:0000313" key="17">
    <source>
        <dbReference type="Proteomes" id="UP001338125"/>
    </source>
</evidence>
<reference evidence="16 17" key="1">
    <citation type="submission" date="2024-01" db="EMBL/GenBank/DDBJ databases">
        <title>Complete genome of Cladobotryum mycophilum ATHUM6906.</title>
        <authorList>
            <person name="Christinaki A.C."/>
            <person name="Myridakis A.I."/>
            <person name="Kouvelis V.N."/>
        </authorList>
    </citation>
    <scope>NUCLEOTIDE SEQUENCE [LARGE SCALE GENOMIC DNA]</scope>
    <source>
        <strain evidence="16 17">ATHUM6906</strain>
    </source>
</reference>
<dbReference type="InterPro" id="IPR007905">
    <property type="entry name" value="EBP"/>
</dbReference>
<feature type="transmembrane region" description="Helical" evidence="14">
    <location>
        <begin position="153"/>
        <end position="173"/>
    </location>
</feature>
<keyword evidence="12" id="KW-0413">Isomerase</keyword>
<evidence type="ECO:0000256" key="13">
    <source>
        <dbReference type="PROSITE-ProRule" id="PRU01087"/>
    </source>
</evidence>
<evidence type="ECO:0000256" key="3">
    <source>
        <dbReference type="ARBA" id="ARBA00022516"/>
    </source>
</evidence>
<evidence type="ECO:0000256" key="1">
    <source>
        <dbReference type="ARBA" id="ARBA00004141"/>
    </source>
</evidence>
<keyword evidence="6 13" id="KW-1133">Transmembrane helix</keyword>
<keyword evidence="7" id="KW-0756">Sterol biosynthesis</keyword>
<keyword evidence="8" id="KW-0443">Lipid metabolism</keyword>
<protein>
    <submittedName>
        <fullName evidence="16">Cholestenol Delta-isomerase</fullName>
    </submittedName>
</protein>
<name>A0ABR0STJ8_9HYPO</name>
<organism evidence="16 17">
    <name type="scientific">Cladobotryum mycophilum</name>
    <dbReference type="NCBI Taxonomy" id="491253"/>
    <lineage>
        <taxon>Eukaryota</taxon>
        <taxon>Fungi</taxon>
        <taxon>Dikarya</taxon>
        <taxon>Ascomycota</taxon>
        <taxon>Pezizomycotina</taxon>
        <taxon>Sordariomycetes</taxon>
        <taxon>Hypocreomycetidae</taxon>
        <taxon>Hypocreales</taxon>
        <taxon>Hypocreaceae</taxon>
        <taxon>Cladobotryum</taxon>
    </lineage>
</organism>
<evidence type="ECO:0000256" key="6">
    <source>
        <dbReference type="ARBA" id="ARBA00022989"/>
    </source>
</evidence>
<keyword evidence="3" id="KW-0444">Lipid biosynthesis</keyword>
<sequence length="236" mass="26809">MNDSILKASEDLPLHPYFPFGIELPGYAPNTMGALELVSRFAVGSGAIFLITGVIAKRSRPSISNNDTLVAMWFALCACIHFFFEGYYAVNSFDMSSKTDLFGQLWKEYSLSDSRYLIQDPFMVCMESVTALFWGPMSFALVYFIITDHPLRHVFQLIISVGQLYGDVLYYAICTYQEFVNAVVYCRPEKFYFWAYYFLCNFFWIVIPLMLIYQSAGVISSTFAKAKAASAGKKSQ</sequence>
<keyword evidence="11" id="KW-0753">Steroid metabolism</keyword>
<comment type="similarity">
    <text evidence="2">Belongs to the EBP family.</text>
</comment>
<comment type="subcellular location">
    <subcellularLocation>
        <location evidence="1">Membrane</location>
        <topology evidence="1">Multi-pass membrane protein</topology>
    </subcellularLocation>
</comment>
<evidence type="ECO:0000256" key="11">
    <source>
        <dbReference type="ARBA" id="ARBA00023221"/>
    </source>
</evidence>
<dbReference type="EMBL" id="JAVFKD010000004">
    <property type="protein sequence ID" value="KAK5995448.1"/>
    <property type="molecule type" value="Genomic_DNA"/>
</dbReference>
<feature type="domain" description="EXPERA" evidence="15">
    <location>
        <begin position="66"/>
        <end position="212"/>
    </location>
</feature>
<evidence type="ECO:0000259" key="15">
    <source>
        <dbReference type="PROSITE" id="PS51751"/>
    </source>
</evidence>
<feature type="transmembrane region" description="Helical" evidence="14">
    <location>
        <begin position="68"/>
        <end position="90"/>
    </location>
</feature>
<evidence type="ECO:0000256" key="9">
    <source>
        <dbReference type="ARBA" id="ARBA00023136"/>
    </source>
</evidence>